<dbReference type="RefSeq" id="WP_387963799.1">
    <property type="nucleotide sequence ID" value="NZ_JBHSGP010000014.1"/>
</dbReference>
<dbReference type="InterPro" id="IPR004629">
    <property type="entry name" value="WecG_TagA_CpsF"/>
</dbReference>
<evidence type="ECO:0000256" key="1">
    <source>
        <dbReference type="ARBA" id="ARBA00022676"/>
    </source>
</evidence>
<dbReference type="PANTHER" id="PTHR34136:SF1">
    <property type="entry name" value="UDP-N-ACETYL-D-MANNOSAMINURONIC ACID TRANSFERASE"/>
    <property type="match status" value="1"/>
</dbReference>
<keyword evidence="1" id="KW-0328">Glycosyltransferase</keyword>
<sequence length="246" mass="28426">MMNRIRILNTIIDNFSMDETLLKIEESIKQGEQIHHVVVNAGKIVAMQKDLQLRNSVNESDLINADGQAVVWASKFLRQPLKERVAGIDLMENLVVFAHKKNYKIFFFGAKEEVVTNVVSTYSKKYSSNIIAGYRNGYFKKENEKDIALQIAQSGAHILFVAISSPTKENFLYENKELLNSVNFIMGVGGSFDVVAGKVKRAPYWMQKCGLEWFYRLIQEPKRMWKRYLIGNMKFIFLVFKARFFS</sequence>
<organism evidence="3 4">
    <name type="scientific">Geojedonia litorea</name>
    <dbReference type="NCBI Taxonomy" id="1268269"/>
    <lineage>
        <taxon>Bacteria</taxon>
        <taxon>Pseudomonadati</taxon>
        <taxon>Bacteroidota</taxon>
        <taxon>Flavobacteriia</taxon>
        <taxon>Flavobacteriales</taxon>
        <taxon>Flavobacteriaceae</taxon>
        <taxon>Geojedonia</taxon>
    </lineage>
</organism>
<dbReference type="CDD" id="cd06533">
    <property type="entry name" value="Glyco_transf_WecG_TagA"/>
    <property type="match status" value="1"/>
</dbReference>
<gene>
    <name evidence="3" type="ORF">ACFO5O_11235</name>
</gene>
<evidence type="ECO:0000313" key="3">
    <source>
        <dbReference type="EMBL" id="MFC4722898.1"/>
    </source>
</evidence>
<dbReference type="PANTHER" id="PTHR34136">
    <property type="match status" value="1"/>
</dbReference>
<dbReference type="NCBIfam" id="TIGR00696">
    <property type="entry name" value="wecG_tagA_cpsF"/>
    <property type="match status" value="1"/>
</dbReference>
<proteinExistence type="predicted"/>
<comment type="caution">
    <text evidence="3">The sequence shown here is derived from an EMBL/GenBank/DDBJ whole genome shotgun (WGS) entry which is preliminary data.</text>
</comment>
<accession>A0ABV9N8H9</accession>
<evidence type="ECO:0000256" key="2">
    <source>
        <dbReference type="ARBA" id="ARBA00022679"/>
    </source>
</evidence>
<protein>
    <submittedName>
        <fullName evidence="3">WecB/TagA/CpsF family glycosyltransferase</fullName>
    </submittedName>
</protein>
<keyword evidence="2" id="KW-0808">Transferase</keyword>
<reference evidence="4" key="1">
    <citation type="journal article" date="2019" name="Int. J. Syst. Evol. Microbiol.">
        <title>The Global Catalogue of Microorganisms (GCM) 10K type strain sequencing project: providing services to taxonomists for standard genome sequencing and annotation.</title>
        <authorList>
            <consortium name="The Broad Institute Genomics Platform"/>
            <consortium name="The Broad Institute Genome Sequencing Center for Infectious Disease"/>
            <person name="Wu L."/>
            <person name="Ma J."/>
        </authorList>
    </citation>
    <scope>NUCLEOTIDE SEQUENCE [LARGE SCALE GENOMIC DNA]</scope>
    <source>
        <strain evidence="4">CCUG 63682</strain>
    </source>
</reference>
<dbReference type="Pfam" id="PF03808">
    <property type="entry name" value="Glyco_tran_WecG"/>
    <property type="match status" value="1"/>
</dbReference>
<dbReference type="EMBL" id="JBHSGP010000014">
    <property type="protein sequence ID" value="MFC4722898.1"/>
    <property type="molecule type" value="Genomic_DNA"/>
</dbReference>
<keyword evidence="4" id="KW-1185">Reference proteome</keyword>
<evidence type="ECO:0000313" key="4">
    <source>
        <dbReference type="Proteomes" id="UP001595953"/>
    </source>
</evidence>
<name>A0ABV9N8H9_9FLAO</name>
<dbReference type="Proteomes" id="UP001595953">
    <property type="component" value="Unassembled WGS sequence"/>
</dbReference>